<dbReference type="EMBL" id="BARW01017160">
    <property type="protein sequence ID" value="GAI99535.1"/>
    <property type="molecule type" value="Genomic_DNA"/>
</dbReference>
<comment type="caution">
    <text evidence="1">The sequence shown here is derived from an EMBL/GenBank/DDBJ whole genome shotgun (WGS) entry which is preliminary data.</text>
</comment>
<sequence length="40" mass="4503">MSDTQTMLTRISDADLKAAYISRFRVPVGMTFNNSKHVAE</sequence>
<evidence type="ECO:0000313" key="1">
    <source>
        <dbReference type="EMBL" id="GAI99535.1"/>
    </source>
</evidence>
<name>X1UI27_9ZZZZ</name>
<proteinExistence type="predicted"/>
<reference evidence="1" key="1">
    <citation type="journal article" date="2014" name="Front. Microbiol.">
        <title>High frequency of phylogenetically diverse reductive dehalogenase-homologous genes in deep subseafloor sedimentary metagenomes.</title>
        <authorList>
            <person name="Kawai M."/>
            <person name="Futagami T."/>
            <person name="Toyoda A."/>
            <person name="Takaki Y."/>
            <person name="Nishi S."/>
            <person name="Hori S."/>
            <person name="Arai W."/>
            <person name="Tsubouchi T."/>
            <person name="Morono Y."/>
            <person name="Uchiyama I."/>
            <person name="Ito T."/>
            <person name="Fujiyama A."/>
            <person name="Inagaki F."/>
            <person name="Takami H."/>
        </authorList>
    </citation>
    <scope>NUCLEOTIDE SEQUENCE</scope>
    <source>
        <strain evidence="1">Expedition CK06-06</strain>
    </source>
</reference>
<accession>X1UI27</accession>
<protein>
    <submittedName>
        <fullName evidence="1">Uncharacterized protein</fullName>
    </submittedName>
</protein>
<feature type="non-terminal residue" evidence="1">
    <location>
        <position position="40"/>
    </location>
</feature>
<dbReference type="AlphaFoldDB" id="X1UI27"/>
<organism evidence="1">
    <name type="scientific">marine sediment metagenome</name>
    <dbReference type="NCBI Taxonomy" id="412755"/>
    <lineage>
        <taxon>unclassified sequences</taxon>
        <taxon>metagenomes</taxon>
        <taxon>ecological metagenomes</taxon>
    </lineage>
</organism>
<gene>
    <name evidence="1" type="ORF">S12H4_29707</name>
</gene>